<gene>
    <name evidence="2" type="ORF">AB6A40_000756</name>
</gene>
<protein>
    <submittedName>
        <fullName evidence="2">Uncharacterized protein</fullName>
    </submittedName>
</protein>
<keyword evidence="1" id="KW-0732">Signal</keyword>
<dbReference type="Proteomes" id="UP001608902">
    <property type="component" value="Unassembled WGS sequence"/>
</dbReference>
<feature type="chain" id="PRO_5044784792" evidence="1">
    <location>
        <begin position="21"/>
        <end position="105"/>
    </location>
</feature>
<dbReference type="EMBL" id="JBGFUD010000230">
    <property type="protein sequence ID" value="MFH4974047.1"/>
    <property type="molecule type" value="Genomic_DNA"/>
</dbReference>
<accession>A0ABD6EC23</accession>
<evidence type="ECO:0000313" key="2">
    <source>
        <dbReference type="EMBL" id="MFH4974047.1"/>
    </source>
</evidence>
<sequence>MISSFTLIGLLGVMTVGVHARITPNEQQSLAIPEEGPKDVLLESLLRRQYYPRYRDILENLLAETAVENENGAAEASMAYNPSANKRAQTFVRFGKRAQTFVRFG</sequence>
<keyword evidence="3" id="KW-1185">Reference proteome</keyword>
<organism evidence="2 3">
    <name type="scientific">Gnathostoma spinigerum</name>
    <dbReference type="NCBI Taxonomy" id="75299"/>
    <lineage>
        <taxon>Eukaryota</taxon>
        <taxon>Metazoa</taxon>
        <taxon>Ecdysozoa</taxon>
        <taxon>Nematoda</taxon>
        <taxon>Chromadorea</taxon>
        <taxon>Rhabditida</taxon>
        <taxon>Spirurina</taxon>
        <taxon>Gnathostomatomorpha</taxon>
        <taxon>Gnathostomatoidea</taxon>
        <taxon>Gnathostomatidae</taxon>
        <taxon>Gnathostoma</taxon>
    </lineage>
</organism>
<feature type="signal peptide" evidence="1">
    <location>
        <begin position="1"/>
        <end position="20"/>
    </location>
</feature>
<proteinExistence type="predicted"/>
<evidence type="ECO:0000313" key="3">
    <source>
        <dbReference type="Proteomes" id="UP001608902"/>
    </source>
</evidence>
<comment type="caution">
    <text evidence="2">The sequence shown here is derived from an EMBL/GenBank/DDBJ whole genome shotgun (WGS) entry which is preliminary data.</text>
</comment>
<dbReference type="AlphaFoldDB" id="A0ABD6EC23"/>
<name>A0ABD6EC23_9BILA</name>
<reference evidence="2 3" key="1">
    <citation type="submission" date="2024-08" db="EMBL/GenBank/DDBJ databases">
        <title>Gnathostoma spinigerum genome.</title>
        <authorList>
            <person name="Gonzalez-Bertolin B."/>
            <person name="Monzon S."/>
            <person name="Zaballos A."/>
            <person name="Jimenez P."/>
            <person name="Dekumyoy P."/>
            <person name="Varona S."/>
            <person name="Cuesta I."/>
            <person name="Sumanam S."/>
            <person name="Adisakwattana P."/>
            <person name="Gasser R.B."/>
            <person name="Hernandez-Gonzalez A."/>
            <person name="Young N.D."/>
            <person name="Perteguer M.J."/>
        </authorList>
    </citation>
    <scope>NUCLEOTIDE SEQUENCE [LARGE SCALE GENOMIC DNA]</scope>
    <source>
        <strain evidence="2">AL3</strain>
        <tissue evidence="2">Liver</tissue>
    </source>
</reference>
<evidence type="ECO:0000256" key="1">
    <source>
        <dbReference type="SAM" id="SignalP"/>
    </source>
</evidence>